<organism evidence="2 3">
    <name type="scientific">Paralvinella palmiformis</name>
    <dbReference type="NCBI Taxonomy" id="53620"/>
    <lineage>
        <taxon>Eukaryota</taxon>
        <taxon>Metazoa</taxon>
        <taxon>Spiralia</taxon>
        <taxon>Lophotrochozoa</taxon>
        <taxon>Annelida</taxon>
        <taxon>Polychaeta</taxon>
        <taxon>Sedentaria</taxon>
        <taxon>Canalipalpata</taxon>
        <taxon>Terebellida</taxon>
        <taxon>Terebelliformia</taxon>
        <taxon>Alvinellidae</taxon>
        <taxon>Paralvinella</taxon>
    </lineage>
</organism>
<dbReference type="InterPro" id="IPR002347">
    <property type="entry name" value="SDR_fam"/>
</dbReference>
<dbReference type="PANTHER" id="PTHR43658">
    <property type="entry name" value="SHORT-CHAIN DEHYDROGENASE/REDUCTASE"/>
    <property type="match status" value="1"/>
</dbReference>
<evidence type="ECO:0008006" key="4">
    <source>
        <dbReference type="Google" id="ProtNLM"/>
    </source>
</evidence>
<dbReference type="SUPFAM" id="SSF51735">
    <property type="entry name" value="NAD(P)-binding Rossmann-fold domains"/>
    <property type="match status" value="1"/>
</dbReference>
<dbReference type="GO" id="GO:0005739">
    <property type="term" value="C:mitochondrion"/>
    <property type="evidence" value="ECO:0007669"/>
    <property type="project" value="TreeGrafter"/>
</dbReference>
<dbReference type="Gene3D" id="3.40.50.720">
    <property type="entry name" value="NAD(P)-binding Rossmann-like Domain"/>
    <property type="match status" value="1"/>
</dbReference>
<proteinExistence type="predicted"/>
<dbReference type="PANTHER" id="PTHR43658:SF8">
    <property type="entry name" value="17-BETA-HYDROXYSTEROID DEHYDROGENASE 14-RELATED"/>
    <property type="match status" value="1"/>
</dbReference>
<dbReference type="GO" id="GO:0008670">
    <property type="term" value="F:2,4-dienoyl-CoA reductase (NADPH) activity"/>
    <property type="evidence" value="ECO:0007669"/>
    <property type="project" value="TreeGrafter"/>
</dbReference>
<name>A0AAD9JNE4_9ANNE</name>
<comment type="caution">
    <text evidence="2">The sequence shown here is derived from an EMBL/GenBank/DDBJ whole genome shotgun (WGS) entry which is preliminary data.</text>
</comment>
<sequence>MASAVGVSVRFLTKKQLDIEKVVAKCLEQHLNAHHLHDNLQSAYHFCHSTETALLRVHHDITMALNNKRTAVLVLLNLNTHMGYFNLQPISASLFSTSLSNTKEKHARFFPAKQTPMFPPGTFNNKTAFITGGGTGLGKCMASVLSELGAQVMIVSRKIEVLRNTADEIASKTGNPVHSCYCDVREPFSVRDAVSECIDKFELPNIIINNAAGNFISPTERLSPNAWKTIVDIVLNGTANVTLDVGKRLITSKQGATFLSISAVYTQTGSGFVSPSASAKAGVEALTKYVIPSGTSSISEKVSPSSMPQKSFMFSSSLYCCTRVWIFLHVACVRSLASEWAKYGMRFNCIAPGPIETKGAFSRLDPDDRFKKELIPRIPIGRLGEQMELANLACYMVSDYSNWMTGEVVRFDGGELNAMAGEFNQLKNMSKEEWDMIESMIRGTKSS</sequence>
<reference evidence="2" key="1">
    <citation type="journal article" date="2023" name="Mol. Biol. Evol.">
        <title>Third-Generation Sequencing Reveals the Adaptive Role of the Epigenome in Three Deep-Sea Polychaetes.</title>
        <authorList>
            <person name="Perez M."/>
            <person name="Aroh O."/>
            <person name="Sun Y."/>
            <person name="Lan Y."/>
            <person name="Juniper S.K."/>
            <person name="Young C.R."/>
            <person name="Angers B."/>
            <person name="Qian P.Y."/>
        </authorList>
    </citation>
    <scope>NUCLEOTIDE SEQUENCE</scope>
    <source>
        <strain evidence="2">P08H-3</strain>
    </source>
</reference>
<dbReference type="Pfam" id="PF00106">
    <property type="entry name" value="adh_short"/>
    <property type="match status" value="1"/>
</dbReference>
<keyword evidence="3" id="KW-1185">Reference proteome</keyword>
<dbReference type="GO" id="GO:0006635">
    <property type="term" value="P:fatty acid beta-oxidation"/>
    <property type="evidence" value="ECO:0007669"/>
    <property type="project" value="TreeGrafter"/>
</dbReference>
<dbReference type="Pfam" id="PF13561">
    <property type="entry name" value="adh_short_C2"/>
    <property type="match status" value="1"/>
</dbReference>
<dbReference type="AlphaFoldDB" id="A0AAD9JNE4"/>
<keyword evidence="1" id="KW-0560">Oxidoreductase</keyword>
<protein>
    <recommendedName>
        <fullName evidence="4">2,4-dienoyl-CoA reductase</fullName>
    </recommendedName>
</protein>
<accession>A0AAD9JNE4</accession>
<dbReference type="CDD" id="cd05369">
    <property type="entry name" value="TER_DECR_SDR_a"/>
    <property type="match status" value="1"/>
</dbReference>
<evidence type="ECO:0000256" key="1">
    <source>
        <dbReference type="ARBA" id="ARBA00023002"/>
    </source>
</evidence>
<evidence type="ECO:0000313" key="2">
    <source>
        <dbReference type="EMBL" id="KAK2156316.1"/>
    </source>
</evidence>
<dbReference type="Proteomes" id="UP001208570">
    <property type="component" value="Unassembled WGS sequence"/>
</dbReference>
<gene>
    <name evidence="2" type="ORF">LSH36_216g00039</name>
</gene>
<evidence type="ECO:0000313" key="3">
    <source>
        <dbReference type="Proteomes" id="UP001208570"/>
    </source>
</evidence>
<dbReference type="PRINTS" id="PR00081">
    <property type="entry name" value="GDHRDH"/>
</dbReference>
<dbReference type="InterPro" id="IPR036291">
    <property type="entry name" value="NAD(P)-bd_dom_sf"/>
</dbReference>
<dbReference type="EMBL" id="JAODUP010000216">
    <property type="protein sequence ID" value="KAK2156316.1"/>
    <property type="molecule type" value="Genomic_DNA"/>
</dbReference>